<proteinExistence type="predicted"/>
<gene>
    <name evidence="2" type="ORF">GZH47_22235</name>
</gene>
<protein>
    <submittedName>
        <fullName evidence="2">DinB family protein</fullName>
    </submittedName>
</protein>
<organism evidence="2 3">
    <name type="scientific">Paenibacillus rhizovicinus</name>
    <dbReference type="NCBI Taxonomy" id="2704463"/>
    <lineage>
        <taxon>Bacteria</taxon>
        <taxon>Bacillati</taxon>
        <taxon>Bacillota</taxon>
        <taxon>Bacilli</taxon>
        <taxon>Bacillales</taxon>
        <taxon>Paenibacillaceae</taxon>
        <taxon>Paenibacillus</taxon>
    </lineage>
</organism>
<evidence type="ECO:0000313" key="3">
    <source>
        <dbReference type="Proteomes" id="UP000479114"/>
    </source>
</evidence>
<dbReference type="Proteomes" id="UP000479114">
    <property type="component" value="Chromosome"/>
</dbReference>
<evidence type="ECO:0000259" key="1">
    <source>
        <dbReference type="Pfam" id="PF12867"/>
    </source>
</evidence>
<dbReference type="KEGG" id="prz:GZH47_22235"/>
<sequence>MTVKQSIAFIGQELSLTLNTYDEWFDLRSDMLSYKPHEGWSIEQILEHVTLTNYFLLILIRKGKKKALDLAAKADLAHAVANYPDNLVDLDKIAAHKSFKWIRPEHMEPTGEKTLSEVKALLQEQIHECIEILKDIPNGEGILYKTTMTVNNLGKIDVYQYIYFLCLHAKRHITQMQSVKDEFSESERGNR</sequence>
<accession>A0A6C0P455</accession>
<dbReference type="AlphaFoldDB" id="A0A6C0P455"/>
<dbReference type="Gene3D" id="1.20.120.450">
    <property type="entry name" value="dinb family like domain"/>
    <property type="match status" value="1"/>
</dbReference>
<dbReference type="RefSeq" id="WP_162643216.1">
    <property type="nucleotide sequence ID" value="NZ_CP048286.1"/>
</dbReference>
<name>A0A6C0P455_9BACL</name>
<dbReference type="SUPFAM" id="SSF109854">
    <property type="entry name" value="DinB/YfiT-like putative metalloenzymes"/>
    <property type="match status" value="1"/>
</dbReference>
<dbReference type="InterPro" id="IPR024775">
    <property type="entry name" value="DinB-like"/>
</dbReference>
<keyword evidence="3" id="KW-1185">Reference proteome</keyword>
<dbReference type="EMBL" id="CP048286">
    <property type="protein sequence ID" value="QHW33237.1"/>
    <property type="molecule type" value="Genomic_DNA"/>
</dbReference>
<dbReference type="InterPro" id="IPR034660">
    <property type="entry name" value="DinB/YfiT-like"/>
</dbReference>
<evidence type="ECO:0000313" key="2">
    <source>
        <dbReference type="EMBL" id="QHW33237.1"/>
    </source>
</evidence>
<reference evidence="2 3" key="1">
    <citation type="submission" date="2020-02" db="EMBL/GenBank/DDBJ databases">
        <title>Paenibacillus sp. nov., isolated from rhizosphere soil of tomato.</title>
        <authorList>
            <person name="Weon H.-Y."/>
            <person name="Lee S.A."/>
        </authorList>
    </citation>
    <scope>NUCLEOTIDE SEQUENCE [LARGE SCALE GENOMIC DNA]</scope>
    <source>
        <strain evidence="2 3">14171R-81</strain>
    </source>
</reference>
<dbReference type="Pfam" id="PF12867">
    <property type="entry name" value="DinB_2"/>
    <property type="match status" value="1"/>
</dbReference>
<feature type="domain" description="DinB-like" evidence="1">
    <location>
        <begin position="36"/>
        <end position="176"/>
    </location>
</feature>